<dbReference type="PANTHER" id="PTHR45138">
    <property type="entry name" value="REGULATORY COMPONENTS OF SENSORY TRANSDUCTION SYSTEM"/>
    <property type="match status" value="1"/>
</dbReference>
<name>A0ABW8K3Y4_9GAMM</name>
<dbReference type="CDD" id="cd01949">
    <property type="entry name" value="GGDEF"/>
    <property type="match status" value="1"/>
</dbReference>
<keyword evidence="4" id="KW-0812">Transmembrane</keyword>
<dbReference type="RefSeq" id="WP_379987090.1">
    <property type="nucleotide sequence ID" value="NZ_JADIKD010000008.1"/>
</dbReference>
<dbReference type="InterPro" id="IPR011990">
    <property type="entry name" value="TPR-like_helical_dom_sf"/>
</dbReference>
<keyword evidence="7" id="KW-1185">Reference proteome</keyword>
<keyword evidence="4" id="KW-1133">Transmembrane helix</keyword>
<keyword evidence="4" id="KW-0472">Membrane</keyword>
<feature type="transmembrane region" description="Helical" evidence="4">
    <location>
        <begin position="386"/>
        <end position="406"/>
    </location>
</feature>
<dbReference type="SUPFAM" id="SSF48452">
    <property type="entry name" value="TPR-like"/>
    <property type="match status" value="1"/>
</dbReference>
<dbReference type="EMBL" id="JADIKD010000008">
    <property type="protein sequence ID" value="MFK2916881.1"/>
    <property type="molecule type" value="Genomic_DNA"/>
</dbReference>
<dbReference type="EC" id="2.7.7.65" evidence="1"/>
<dbReference type="InterPro" id="IPR050469">
    <property type="entry name" value="Diguanylate_Cyclase"/>
</dbReference>
<reference evidence="6 7" key="1">
    <citation type="submission" date="2020-10" db="EMBL/GenBank/DDBJ databases">
        <title>Phylogeny of dyella-like bacteria.</title>
        <authorList>
            <person name="Fu J."/>
        </authorList>
    </citation>
    <scope>NUCLEOTIDE SEQUENCE [LARGE SCALE GENOMIC DNA]</scope>
    <source>
        <strain evidence="6 7">BB4</strain>
    </source>
</reference>
<evidence type="ECO:0000313" key="6">
    <source>
        <dbReference type="EMBL" id="MFK2916881.1"/>
    </source>
</evidence>
<accession>A0ABW8K3Y4</accession>
<dbReference type="SUPFAM" id="SSF55073">
    <property type="entry name" value="Nucleotide cyclase"/>
    <property type="match status" value="1"/>
</dbReference>
<dbReference type="Proteomes" id="UP001620408">
    <property type="component" value="Unassembled WGS sequence"/>
</dbReference>
<evidence type="ECO:0000256" key="4">
    <source>
        <dbReference type="SAM" id="Phobius"/>
    </source>
</evidence>
<organism evidence="6 7">
    <name type="scientific">Dyella koreensis</name>
    <dbReference type="NCBI Taxonomy" id="311235"/>
    <lineage>
        <taxon>Bacteria</taxon>
        <taxon>Pseudomonadati</taxon>
        <taxon>Pseudomonadota</taxon>
        <taxon>Gammaproteobacteria</taxon>
        <taxon>Lysobacterales</taxon>
        <taxon>Rhodanobacteraceae</taxon>
        <taxon>Dyella</taxon>
    </lineage>
</organism>
<comment type="caution">
    <text evidence="6">The sequence shown here is derived from an EMBL/GenBank/DDBJ whole genome shotgun (WGS) entry which is preliminary data.</text>
</comment>
<dbReference type="Gene3D" id="3.30.70.270">
    <property type="match status" value="1"/>
</dbReference>
<sequence length="587" mass="63824">MAVWLLAALAHADGVPERYAQRYRTVSDPHGLIEDVRKQLDTHSETLPPTQERELLWLMGNAAINSNDDAALAEATLRLDSLAAARDDTVASAAAGFLRSRHDIENGDGDGLSEALRAAAKMQDVRDPVVAAWAKYALCDSYTLVEDARNGLPLCQQVQMNYRELGDTWGLAEAENDEGANLATLNRAAEAAKAYERSRAHFRSVGADQLVVMVGDNLARMYLELGRAHEALALSQASLAQEQATGRVSDALLSRANIARAYEAMGRRADALEQMKTTIADAQAAGKEGLLPDLLQTRSGMAEKAGNNALALADAREVIRLLADRRSPALRSTESALEARYVTREKELRIRDLEHQNRLKDLALKAAQAEAERQDEARRRQTLSSMIAKLVAGGLILIAALLFLLLRAQRRHAAELSEQALRDPLTGVGNRRAFLQRASALVRMHGDPRQPPHVLMLIDFDHFKRINDSVGHPQGDRVLAVVVDHLRETVGKFGHLARIGGEEFAVLCPHFGAEAGIRLAEVLRAGVAALPLPAEVQVEHVTVSIGLALLDGVRCSDLDGWMRAADAALYAAKSYGRDRVVASALVS</sequence>
<dbReference type="InterPro" id="IPR043128">
    <property type="entry name" value="Rev_trsase/Diguanyl_cyclase"/>
</dbReference>
<evidence type="ECO:0000256" key="2">
    <source>
        <dbReference type="ARBA" id="ARBA00034247"/>
    </source>
</evidence>
<dbReference type="InterPro" id="IPR000160">
    <property type="entry name" value="GGDEF_dom"/>
</dbReference>
<evidence type="ECO:0000313" key="7">
    <source>
        <dbReference type="Proteomes" id="UP001620408"/>
    </source>
</evidence>
<dbReference type="NCBIfam" id="TIGR00254">
    <property type="entry name" value="GGDEF"/>
    <property type="match status" value="1"/>
</dbReference>
<protein>
    <recommendedName>
        <fullName evidence="1">diguanylate cyclase</fullName>
        <ecNumber evidence="1">2.7.7.65</ecNumber>
    </recommendedName>
</protein>
<feature type="domain" description="GGDEF" evidence="5">
    <location>
        <begin position="451"/>
        <end position="585"/>
    </location>
</feature>
<dbReference type="Gene3D" id="1.25.40.10">
    <property type="entry name" value="Tetratricopeptide repeat domain"/>
    <property type="match status" value="1"/>
</dbReference>
<dbReference type="PANTHER" id="PTHR45138:SF9">
    <property type="entry name" value="DIGUANYLATE CYCLASE DGCM-RELATED"/>
    <property type="match status" value="1"/>
</dbReference>
<dbReference type="SMART" id="SM00267">
    <property type="entry name" value="GGDEF"/>
    <property type="match status" value="1"/>
</dbReference>
<keyword evidence="3" id="KW-0175">Coiled coil</keyword>
<evidence type="ECO:0000256" key="1">
    <source>
        <dbReference type="ARBA" id="ARBA00012528"/>
    </source>
</evidence>
<proteinExistence type="predicted"/>
<dbReference type="Pfam" id="PF00990">
    <property type="entry name" value="GGDEF"/>
    <property type="match status" value="1"/>
</dbReference>
<evidence type="ECO:0000259" key="5">
    <source>
        <dbReference type="PROSITE" id="PS50887"/>
    </source>
</evidence>
<dbReference type="PROSITE" id="PS50887">
    <property type="entry name" value="GGDEF"/>
    <property type="match status" value="1"/>
</dbReference>
<feature type="coiled-coil region" evidence="3">
    <location>
        <begin position="350"/>
        <end position="379"/>
    </location>
</feature>
<gene>
    <name evidence="6" type="ORF">ISS97_06375</name>
</gene>
<comment type="catalytic activity">
    <reaction evidence="2">
        <text>2 GTP = 3',3'-c-di-GMP + 2 diphosphate</text>
        <dbReference type="Rhea" id="RHEA:24898"/>
        <dbReference type="ChEBI" id="CHEBI:33019"/>
        <dbReference type="ChEBI" id="CHEBI:37565"/>
        <dbReference type="ChEBI" id="CHEBI:58805"/>
        <dbReference type="EC" id="2.7.7.65"/>
    </reaction>
</comment>
<dbReference type="InterPro" id="IPR029787">
    <property type="entry name" value="Nucleotide_cyclase"/>
</dbReference>
<evidence type="ECO:0000256" key="3">
    <source>
        <dbReference type="SAM" id="Coils"/>
    </source>
</evidence>